<keyword evidence="1" id="KW-1133">Transmembrane helix</keyword>
<feature type="domain" description="GGDEF" evidence="3">
    <location>
        <begin position="272"/>
        <end position="404"/>
    </location>
</feature>
<feature type="transmembrane region" description="Helical" evidence="1">
    <location>
        <begin position="15"/>
        <end position="36"/>
    </location>
</feature>
<evidence type="ECO:0000313" key="4">
    <source>
        <dbReference type="EMBL" id="MCA2015206.1"/>
    </source>
</evidence>
<evidence type="ECO:0000256" key="1">
    <source>
        <dbReference type="SAM" id="Phobius"/>
    </source>
</evidence>
<name>A0ABS7YHQ2_9VIBR</name>
<evidence type="ECO:0000259" key="3">
    <source>
        <dbReference type="PROSITE" id="PS50887"/>
    </source>
</evidence>
<dbReference type="InterPro" id="IPR029787">
    <property type="entry name" value="Nucleotide_cyclase"/>
</dbReference>
<dbReference type="Proteomes" id="UP001199044">
    <property type="component" value="Unassembled WGS sequence"/>
</dbReference>
<dbReference type="CDD" id="cd01949">
    <property type="entry name" value="GGDEF"/>
    <property type="match status" value="1"/>
</dbReference>
<dbReference type="InterPro" id="IPR050706">
    <property type="entry name" value="Cyclic-di-GMP_PDE-like"/>
</dbReference>
<dbReference type="Pfam" id="PF00990">
    <property type="entry name" value="GGDEF"/>
    <property type="match status" value="1"/>
</dbReference>
<evidence type="ECO:0000259" key="2">
    <source>
        <dbReference type="PROSITE" id="PS50883"/>
    </source>
</evidence>
<proteinExistence type="predicted"/>
<keyword evidence="5" id="KW-1185">Reference proteome</keyword>
<feature type="transmembrane region" description="Helical" evidence="1">
    <location>
        <begin position="163"/>
        <end position="183"/>
    </location>
</feature>
<keyword evidence="1" id="KW-0472">Membrane</keyword>
<dbReference type="SMART" id="SM00052">
    <property type="entry name" value="EAL"/>
    <property type="match status" value="1"/>
</dbReference>
<evidence type="ECO:0000313" key="5">
    <source>
        <dbReference type="Proteomes" id="UP001199044"/>
    </source>
</evidence>
<sequence length="688" mass="78418">MVEIKPTQSIAFKQAITVFIVSMLLGMAFSINYTLLDLHQEKNRLEEHYRFQLMQSYTNASQAAFRLNPILAEQVVSSLMNDPAIHHVQIMDDFNEILFQQTNPAPKVSAFVGLVSNYISPTSTTFSTSLHQPNSSTVVGYLLFSVNTNTLAQRFITKHAHMLLLDLLRTCLLTIILLIFFYYKLSLPLIRLSRWVRSLRDKQHSSPDTLFRGNNELKELAGTVHQLWQERESAEGKLNKLAYYDTLTGLNNRSMLMKMLNVNIKKSVKEGTQGALLYLDLDRFKTINDSLGHTIGDKLLIAVATRIEEWSHYNYVIARIGGDEFAVLIPSYHDNEIEEVAQQLLDTLSAPYIVDTHQLYCSSSIGIALFSGANNANIDVLRQADTALYRAKVHGRNTYQFYQPEMQSQIESFLNIEKGLHEALASNQLELFYQPQVNAQHEIVGAEALIRWNHPQKGIISPGIFMPIAEETGQILPIGHWIIETAFAHYAQWQAQGLLPKSFCRLAINISPLQFAQDSFVEQIDQALNKYRISGQSIELEITENLLLENVEVARQKMAQLKKSHLHLSIDDFGTGYSSLRYLKHLDVDVLKIDRSFVTQLHQDENDQAIVDTILMIAKRLNLRVIAEGVENENELRALKRMGCKQFQGYLFDKPLNEEELLSRFKTTPYQDVAKENTDEDIHSAKNI</sequence>
<dbReference type="PANTHER" id="PTHR33121">
    <property type="entry name" value="CYCLIC DI-GMP PHOSPHODIESTERASE PDEF"/>
    <property type="match status" value="1"/>
</dbReference>
<dbReference type="Gene3D" id="3.30.70.270">
    <property type="match status" value="1"/>
</dbReference>
<feature type="domain" description="EAL" evidence="2">
    <location>
        <begin position="413"/>
        <end position="669"/>
    </location>
</feature>
<dbReference type="InterPro" id="IPR000160">
    <property type="entry name" value="GGDEF_dom"/>
</dbReference>
<dbReference type="Pfam" id="PF00563">
    <property type="entry name" value="EAL"/>
    <property type="match status" value="1"/>
</dbReference>
<dbReference type="EMBL" id="JAIWIU010000017">
    <property type="protein sequence ID" value="MCA2015206.1"/>
    <property type="molecule type" value="Genomic_DNA"/>
</dbReference>
<comment type="caution">
    <text evidence="4">The sequence shown here is derived from an EMBL/GenBank/DDBJ whole genome shotgun (WGS) entry which is preliminary data.</text>
</comment>
<dbReference type="InterPro" id="IPR043128">
    <property type="entry name" value="Rev_trsase/Diguanyl_cyclase"/>
</dbReference>
<dbReference type="NCBIfam" id="TIGR00254">
    <property type="entry name" value="GGDEF"/>
    <property type="match status" value="1"/>
</dbReference>
<dbReference type="SUPFAM" id="SSF55073">
    <property type="entry name" value="Nucleotide cyclase"/>
    <property type="match status" value="1"/>
</dbReference>
<dbReference type="CDD" id="cd01948">
    <property type="entry name" value="EAL"/>
    <property type="match status" value="1"/>
</dbReference>
<dbReference type="SUPFAM" id="SSF141868">
    <property type="entry name" value="EAL domain-like"/>
    <property type="match status" value="1"/>
</dbReference>
<gene>
    <name evidence="4" type="ORF">LDJ79_03725</name>
</gene>
<organism evidence="4 5">
    <name type="scientific">Vibrio tritonius</name>
    <dbReference type="NCBI Taxonomy" id="1435069"/>
    <lineage>
        <taxon>Bacteria</taxon>
        <taxon>Pseudomonadati</taxon>
        <taxon>Pseudomonadota</taxon>
        <taxon>Gammaproteobacteria</taxon>
        <taxon>Vibrionales</taxon>
        <taxon>Vibrionaceae</taxon>
        <taxon>Vibrio</taxon>
    </lineage>
</organism>
<protein>
    <submittedName>
        <fullName evidence="4">EAL domain-containing protein</fullName>
    </submittedName>
</protein>
<dbReference type="InterPro" id="IPR001633">
    <property type="entry name" value="EAL_dom"/>
</dbReference>
<dbReference type="RefSeq" id="WP_225249645.1">
    <property type="nucleotide sequence ID" value="NZ_JAIWIU010000017.1"/>
</dbReference>
<reference evidence="5" key="1">
    <citation type="submission" date="2023-07" db="EMBL/GenBank/DDBJ databases">
        <title>Molecular identification of indigenous halophilic bacteria isolated from red sea cost, biodegradation of synthetic dyes and assessment of degraded metabolite toxicity.</title>
        <authorList>
            <person name="Chaieb K."/>
            <person name="Altayb H.N."/>
        </authorList>
    </citation>
    <scope>NUCLEOTIDE SEQUENCE [LARGE SCALE GENOMIC DNA]</scope>
    <source>
        <strain evidence="5">K20</strain>
    </source>
</reference>
<keyword evidence="1" id="KW-0812">Transmembrane</keyword>
<dbReference type="InterPro" id="IPR035919">
    <property type="entry name" value="EAL_sf"/>
</dbReference>
<dbReference type="Gene3D" id="3.20.20.450">
    <property type="entry name" value="EAL domain"/>
    <property type="match status" value="1"/>
</dbReference>
<dbReference type="PANTHER" id="PTHR33121:SF70">
    <property type="entry name" value="SIGNALING PROTEIN YKOW"/>
    <property type="match status" value="1"/>
</dbReference>
<accession>A0ABS7YHQ2</accession>
<dbReference type="PROSITE" id="PS50887">
    <property type="entry name" value="GGDEF"/>
    <property type="match status" value="1"/>
</dbReference>
<dbReference type="PROSITE" id="PS50883">
    <property type="entry name" value="EAL"/>
    <property type="match status" value="1"/>
</dbReference>
<dbReference type="SMART" id="SM00267">
    <property type="entry name" value="GGDEF"/>
    <property type="match status" value="1"/>
</dbReference>